<keyword evidence="1" id="KW-0732">Signal</keyword>
<dbReference type="RefSeq" id="WP_248947725.1">
    <property type="nucleotide sequence ID" value="NZ_CBCSGY010000069.1"/>
</dbReference>
<sequence length="194" mass="22048">MKVSFLGYLFLVLTSSFFCGNLSAVSTGTLTVKFGQTTEDTFKATHPEAVNVGFNNELRGNIYKETPDNNKDKRSDIIFESTKDVFVLFDQNKNLSALQLQFKNDQFSLISAILASKYTTTIKKTSFIGSDYMELYNGGVSIYLMDPFFHSNTSLFFIRTDVRNEILKNIPTKMLNDEIDVLNYLVKRSFPSTE</sequence>
<accession>A0ABT0KJN3</accession>
<organism evidence="2 3">
    <name type="scientific">Serratia silvae</name>
    <dbReference type="NCBI Taxonomy" id="2824122"/>
    <lineage>
        <taxon>Bacteria</taxon>
        <taxon>Pseudomonadati</taxon>
        <taxon>Pseudomonadota</taxon>
        <taxon>Gammaproteobacteria</taxon>
        <taxon>Enterobacterales</taxon>
        <taxon>Yersiniaceae</taxon>
        <taxon>Serratia</taxon>
    </lineage>
</organism>
<name>A0ABT0KJN3_9GAMM</name>
<comment type="caution">
    <text evidence="2">The sequence shown here is derived from an EMBL/GenBank/DDBJ whole genome shotgun (WGS) entry which is preliminary data.</text>
</comment>
<evidence type="ECO:0000313" key="2">
    <source>
        <dbReference type="EMBL" id="MCL1031798.1"/>
    </source>
</evidence>
<evidence type="ECO:0000313" key="3">
    <source>
        <dbReference type="Proteomes" id="UP001165275"/>
    </source>
</evidence>
<protein>
    <submittedName>
        <fullName evidence="2">Uncharacterized protein</fullName>
    </submittedName>
</protein>
<keyword evidence="3" id="KW-1185">Reference proteome</keyword>
<evidence type="ECO:0000256" key="1">
    <source>
        <dbReference type="SAM" id="SignalP"/>
    </source>
</evidence>
<reference evidence="2" key="1">
    <citation type="submission" date="2021-04" db="EMBL/GenBank/DDBJ databases">
        <title>Genome sequence of Serratia sp. arafor3.</title>
        <authorList>
            <person name="Besaury L."/>
        </authorList>
    </citation>
    <scope>NUCLEOTIDE SEQUENCE</scope>
    <source>
        <strain evidence="2">Arafor3</strain>
    </source>
</reference>
<dbReference type="Proteomes" id="UP001165275">
    <property type="component" value="Unassembled WGS sequence"/>
</dbReference>
<proteinExistence type="predicted"/>
<feature type="chain" id="PRO_5047253843" evidence="1">
    <location>
        <begin position="25"/>
        <end position="194"/>
    </location>
</feature>
<gene>
    <name evidence="2" type="ORF">KAJ71_22650</name>
</gene>
<dbReference type="EMBL" id="JAGQDC010000034">
    <property type="protein sequence ID" value="MCL1031798.1"/>
    <property type="molecule type" value="Genomic_DNA"/>
</dbReference>
<feature type="signal peptide" evidence="1">
    <location>
        <begin position="1"/>
        <end position="24"/>
    </location>
</feature>